<sequence length="137" mass="14057">MPVDSRLPSLSGMDNSGNAADSPASPASLEPAALRPRRTVADWGWLAVLAMGVLAAGFVVGVIGPLFAIACDTCQDGVRNPRFVNVLITLAWYVVPATTLGTVVGIFLPRGGARAGVIGLGALMVLLIAMVFIGRVA</sequence>
<evidence type="ECO:0000313" key="4">
    <source>
        <dbReference type="Proteomes" id="UP000429552"/>
    </source>
</evidence>
<evidence type="ECO:0000256" key="1">
    <source>
        <dbReference type="SAM" id="MobiDB-lite"/>
    </source>
</evidence>
<dbReference type="EMBL" id="BLIP01000003">
    <property type="protein sequence ID" value="GFE27265.1"/>
    <property type="molecule type" value="Genomic_DNA"/>
</dbReference>
<dbReference type="AlphaFoldDB" id="A0A640TYW6"/>
<comment type="caution">
    <text evidence="3">The sequence shown here is derived from an EMBL/GenBank/DDBJ whole genome shotgun (WGS) entry which is preliminary data.</text>
</comment>
<feature type="compositionally biased region" description="Low complexity" evidence="1">
    <location>
        <begin position="19"/>
        <end position="29"/>
    </location>
</feature>
<evidence type="ECO:0000256" key="2">
    <source>
        <dbReference type="SAM" id="Phobius"/>
    </source>
</evidence>
<keyword evidence="2" id="KW-0812">Transmembrane</keyword>
<feature type="transmembrane region" description="Helical" evidence="2">
    <location>
        <begin position="113"/>
        <end position="133"/>
    </location>
</feature>
<proteinExistence type="predicted"/>
<reference evidence="3 4" key="1">
    <citation type="submission" date="2019-12" db="EMBL/GenBank/DDBJ databases">
        <title>Whole genome shotgun sequence of Streptomyces libani subsp. libani NBRC 13452.</title>
        <authorList>
            <person name="Ichikawa N."/>
            <person name="Kimura A."/>
            <person name="Kitahashi Y."/>
            <person name="Komaki H."/>
            <person name="Tamura T."/>
        </authorList>
    </citation>
    <scope>NUCLEOTIDE SEQUENCE [LARGE SCALE GENOMIC DNA]</scope>
    <source>
        <strain evidence="3 4">NBRC 13452</strain>
    </source>
</reference>
<dbReference type="Proteomes" id="UP000429552">
    <property type="component" value="Unassembled WGS sequence"/>
</dbReference>
<accession>A0A640TYW6</accession>
<keyword evidence="2" id="KW-0472">Membrane</keyword>
<evidence type="ECO:0000313" key="3">
    <source>
        <dbReference type="EMBL" id="GFE27265.1"/>
    </source>
</evidence>
<feature type="region of interest" description="Disordered" evidence="1">
    <location>
        <begin position="1"/>
        <end position="29"/>
    </location>
</feature>
<protein>
    <submittedName>
        <fullName evidence="3">Uncharacterized protein</fullName>
    </submittedName>
</protein>
<keyword evidence="2" id="KW-1133">Transmembrane helix</keyword>
<organism evidence="3 4">
    <name type="scientific">Streptomyces nigrescens</name>
    <dbReference type="NCBI Taxonomy" id="1920"/>
    <lineage>
        <taxon>Bacteria</taxon>
        <taxon>Bacillati</taxon>
        <taxon>Actinomycetota</taxon>
        <taxon>Actinomycetes</taxon>
        <taxon>Kitasatosporales</taxon>
        <taxon>Streptomycetaceae</taxon>
        <taxon>Streptomyces</taxon>
    </lineage>
</organism>
<name>A0A640TYW6_STRNI</name>
<gene>
    <name evidence="3" type="ORF">Sliba_77180</name>
</gene>
<feature type="transmembrane region" description="Helical" evidence="2">
    <location>
        <begin position="43"/>
        <end position="71"/>
    </location>
</feature>
<feature type="transmembrane region" description="Helical" evidence="2">
    <location>
        <begin position="83"/>
        <end position="107"/>
    </location>
</feature>